<reference evidence="2 3" key="1">
    <citation type="journal article" date="2018" name="Nat. Genet.">
        <title>The Rosa genome provides new insights in the design of modern roses.</title>
        <authorList>
            <person name="Bendahmane M."/>
        </authorList>
    </citation>
    <scope>NUCLEOTIDE SEQUENCE [LARGE SCALE GENOMIC DNA]</scope>
    <source>
        <strain evidence="3">cv. Old Blush</strain>
    </source>
</reference>
<evidence type="ECO:0000313" key="3">
    <source>
        <dbReference type="Proteomes" id="UP000238479"/>
    </source>
</evidence>
<evidence type="ECO:0000256" key="1">
    <source>
        <dbReference type="SAM" id="MobiDB-lite"/>
    </source>
</evidence>
<dbReference type="OMA" id="CLCFWLI"/>
<feature type="region of interest" description="Disordered" evidence="1">
    <location>
        <begin position="1"/>
        <end position="35"/>
    </location>
</feature>
<dbReference type="AlphaFoldDB" id="A0A2P6RQF1"/>
<evidence type="ECO:0000313" key="2">
    <source>
        <dbReference type="EMBL" id="PRQ48611.1"/>
    </source>
</evidence>
<name>A0A2P6RQF1_ROSCH</name>
<feature type="region of interest" description="Disordered" evidence="1">
    <location>
        <begin position="47"/>
        <end position="67"/>
    </location>
</feature>
<dbReference type="Gramene" id="PRQ48611">
    <property type="protein sequence ID" value="PRQ48611"/>
    <property type="gene ID" value="RchiOBHm_Chr2g0112681"/>
</dbReference>
<feature type="compositionally biased region" description="Acidic residues" evidence="1">
    <location>
        <begin position="15"/>
        <end position="32"/>
    </location>
</feature>
<organism evidence="2 3">
    <name type="scientific">Rosa chinensis</name>
    <name type="common">China rose</name>
    <dbReference type="NCBI Taxonomy" id="74649"/>
    <lineage>
        <taxon>Eukaryota</taxon>
        <taxon>Viridiplantae</taxon>
        <taxon>Streptophyta</taxon>
        <taxon>Embryophyta</taxon>
        <taxon>Tracheophyta</taxon>
        <taxon>Spermatophyta</taxon>
        <taxon>Magnoliopsida</taxon>
        <taxon>eudicotyledons</taxon>
        <taxon>Gunneridae</taxon>
        <taxon>Pentapetalae</taxon>
        <taxon>rosids</taxon>
        <taxon>fabids</taxon>
        <taxon>Rosales</taxon>
        <taxon>Rosaceae</taxon>
        <taxon>Rosoideae</taxon>
        <taxon>Rosoideae incertae sedis</taxon>
        <taxon>Rosa</taxon>
    </lineage>
</organism>
<comment type="caution">
    <text evidence="2">The sequence shown here is derived from an EMBL/GenBank/DDBJ whole genome shotgun (WGS) entry which is preliminary data.</text>
</comment>
<dbReference type="EMBL" id="PDCK01000040">
    <property type="protein sequence ID" value="PRQ48611.1"/>
    <property type="molecule type" value="Genomic_DNA"/>
</dbReference>
<gene>
    <name evidence="2" type="ORF">RchiOBHm_Chr2g0112681</name>
</gene>
<protein>
    <submittedName>
        <fullName evidence="2">Uncharacterized protein</fullName>
    </submittedName>
</protein>
<dbReference type="STRING" id="74649.A0A2P6RQF1"/>
<proteinExistence type="predicted"/>
<dbReference type="Proteomes" id="UP000238479">
    <property type="component" value="Chromosome 2"/>
</dbReference>
<sequence length="101" mass="10620">MAEEEHEVYGAEIPYEAEMDGNFDPHPDDDDMSTAVKEEEASALHGMQANGAKEMGAALDPATAADSQANKEAADECSVFVGNADCYSPTSLYIGAGNVTM</sequence>
<accession>A0A2P6RQF1</accession>
<keyword evidence="3" id="KW-1185">Reference proteome</keyword>